<reference evidence="8 9" key="1">
    <citation type="submission" date="2024-09" db="EMBL/GenBank/DDBJ databases">
        <authorList>
            <person name="Sun Q."/>
            <person name="Mori K."/>
        </authorList>
    </citation>
    <scope>NUCLEOTIDE SEQUENCE [LARGE SCALE GENOMIC DNA]</scope>
    <source>
        <strain evidence="8 9">CGMCC 1.15906</strain>
    </source>
</reference>
<dbReference type="InterPro" id="IPR036388">
    <property type="entry name" value="WH-like_DNA-bd_sf"/>
</dbReference>
<keyword evidence="9" id="KW-1185">Reference proteome</keyword>
<dbReference type="InterPro" id="IPR013325">
    <property type="entry name" value="RNA_pol_sigma_r2"/>
</dbReference>
<proteinExistence type="inferred from homology"/>
<dbReference type="InterPro" id="IPR007627">
    <property type="entry name" value="RNA_pol_sigma70_r2"/>
</dbReference>
<name>A0ABV6QUY1_9ACTN</name>
<dbReference type="NCBIfam" id="TIGR02937">
    <property type="entry name" value="sigma70-ECF"/>
    <property type="match status" value="1"/>
</dbReference>
<accession>A0ABV6QUY1</accession>
<sequence>MTQPMAADEDLLRASAPRVLGALVRRYGHFDACEDAVQEALLAAALQWPQEGRPDDPLAWLIRVASRRLTDELRSQEARRRREDTVALQVPMDHYLAPAADEPREVHDDALILLFLCCHPSLPRPSQLALTLRAVGGLTTEEIARGLLVPEETLRKRITRAKQTIKKSGLPFRMPPVAERAERLAAVRQVLYLIFNEGYTSLGRSELADEAIRITRLASAVLPDDGEVAGLLALLLLTDARRTARTGPDGELVPLDEQDRTLWNQAYIAEGTALVTDAMARTALGPYQLQAAIAALHDEADSPERTDWRQILGLYDLLVRFSDNPVAKLNRAVAVARVLGPQAGLELLDELETDPRLANHHRLETARAHFLEQAGRIQEAREHYLKAARLTTSQAERRHLNARATRL</sequence>
<dbReference type="Gene3D" id="1.10.1740.10">
    <property type="match status" value="1"/>
</dbReference>
<feature type="domain" description="DUF6596" evidence="7">
    <location>
        <begin position="183"/>
        <end position="278"/>
    </location>
</feature>
<evidence type="ECO:0000313" key="9">
    <source>
        <dbReference type="Proteomes" id="UP001589890"/>
    </source>
</evidence>
<dbReference type="SUPFAM" id="SSF88659">
    <property type="entry name" value="Sigma3 and sigma4 domains of RNA polymerase sigma factors"/>
    <property type="match status" value="1"/>
</dbReference>
<dbReference type="Pfam" id="PF20239">
    <property type="entry name" value="DUF6596"/>
    <property type="match status" value="1"/>
</dbReference>
<dbReference type="InterPro" id="IPR013249">
    <property type="entry name" value="RNA_pol_sigma70_r4_t2"/>
</dbReference>
<dbReference type="Gene3D" id="1.10.10.10">
    <property type="entry name" value="Winged helix-like DNA-binding domain superfamily/Winged helix DNA-binding domain"/>
    <property type="match status" value="1"/>
</dbReference>
<dbReference type="EMBL" id="JBHLTC010000036">
    <property type="protein sequence ID" value="MFC0627816.1"/>
    <property type="molecule type" value="Genomic_DNA"/>
</dbReference>
<evidence type="ECO:0000259" key="6">
    <source>
        <dbReference type="Pfam" id="PF08281"/>
    </source>
</evidence>
<dbReference type="InterPro" id="IPR014284">
    <property type="entry name" value="RNA_pol_sigma-70_dom"/>
</dbReference>
<dbReference type="RefSeq" id="WP_380053000.1">
    <property type="nucleotide sequence ID" value="NZ_JBHLTC010000036.1"/>
</dbReference>
<evidence type="ECO:0000259" key="5">
    <source>
        <dbReference type="Pfam" id="PF04542"/>
    </source>
</evidence>
<comment type="caution">
    <text evidence="8">The sequence shown here is derived from an EMBL/GenBank/DDBJ whole genome shotgun (WGS) entry which is preliminary data.</text>
</comment>
<evidence type="ECO:0000256" key="4">
    <source>
        <dbReference type="ARBA" id="ARBA00023163"/>
    </source>
</evidence>
<feature type="domain" description="RNA polymerase sigma factor 70 region 4 type 2" evidence="6">
    <location>
        <begin position="114"/>
        <end position="164"/>
    </location>
</feature>
<dbReference type="Pfam" id="PF08281">
    <property type="entry name" value="Sigma70_r4_2"/>
    <property type="match status" value="1"/>
</dbReference>
<evidence type="ECO:0000256" key="2">
    <source>
        <dbReference type="ARBA" id="ARBA00023015"/>
    </source>
</evidence>
<evidence type="ECO:0000313" key="8">
    <source>
        <dbReference type="EMBL" id="MFC0627816.1"/>
    </source>
</evidence>
<evidence type="ECO:0000259" key="7">
    <source>
        <dbReference type="Pfam" id="PF20239"/>
    </source>
</evidence>
<evidence type="ECO:0000256" key="1">
    <source>
        <dbReference type="ARBA" id="ARBA00010641"/>
    </source>
</evidence>
<comment type="similarity">
    <text evidence="1">Belongs to the sigma-70 factor family. ECF subfamily.</text>
</comment>
<evidence type="ECO:0000256" key="3">
    <source>
        <dbReference type="ARBA" id="ARBA00023082"/>
    </source>
</evidence>
<keyword evidence="4" id="KW-0804">Transcription</keyword>
<dbReference type="PANTHER" id="PTHR47756">
    <property type="entry name" value="BLL6612 PROTEIN-RELATED"/>
    <property type="match status" value="1"/>
</dbReference>
<dbReference type="InterPro" id="IPR013324">
    <property type="entry name" value="RNA_pol_sigma_r3/r4-like"/>
</dbReference>
<dbReference type="SUPFAM" id="SSF88946">
    <property type="entry name" value="Sigma2 domain of RNA polymerase sigma factors"/>
    <property type="match status" value="1"/>
</dbReference>
<keyword evidence="3" id="KW-0731">Sigma factor</keyword>
<gene>
    <name evidence="8" type="ORF">ACFFGN_27325</name>
</gene>
<organism evidence="8 9">
    <name type="scientific">Kribbella deserti</name>
    <dbReference type="NCBI Taxonomy" id="1926257"/>
    <lineage>
        <taxon>Bacteria</taxon>
        <taxon>Bacillati</taxon>
        <taxon>Actinomycetota</taxon>
        <taxon>Actinomycetes</taxon>
        <taxon>Propionibacteriales</taxon>
        <taxon>Kribbellaceae</taxon>
        <taxon>Kribbella</taxon>
    </lineage>
</organism>
<dbReference type="Proteomes" id="UP001589890">
    <property type="component" value="Unassembled WGS sequence"/>
</dbReference>
<dbReference type="InterPro" id="IPR046531">
    <property type="entry name" value="DUF6596"/>
</dbReference>
<protein>
    <submittedName>
        <fullName evidence="8">RNA polymerase sigma factor</fullName>
    </submittedName>
</protein>
<feature type="domain" description="RNA polymerase sigma-70 region 2" evidence="5">
    <location>
        <begin position="12"/>
        <end position="77"/>
    </location>
</feature>
<keyword evidence="2" id="KW-0805">Transcription regulation</keyword>
<dbReference type="Pfam" id="PF04542">
    <property type="entry name" value="Sigma70_r2"/>
    <property type="match status" value="1"/>
</dbReference>
<dbReference type="PANTHER" id="PTHR47756:SF2">
    <property type="entry name" value="BLL6612 PROTEIN"/>
    <property type="match status" value="1"/>
</dbReference>